<keyword evidence="3" id="KW-1185">Reference proteome</keyword>
<accession>A0A4C1V9J5</accession>
<dbReference type="EMBL" id="BGZK01000300">
    <property type="protein sequence ID" value="GBP35220.1"/>
    <property type="molecule type" value="Genomic_DNA"/>
</dbReference>
<proteinExistence type="predicted"/>
<dbReference type="Proteomes" id="UP000299102">
    <property type="component" value="Unassembled WGS sequence"/>
</dbReference>
<evidence type="ECO:0000313" key="3">
    <source>
        <dbReference type="Proteomes" id="UP000299102"/>
    </source>
</evidence>
<gene>
    <name evidence="2" type="ORF">EVAR_18345_1</name>
</gene>
<evidence type="ECO:0000313" key="2">
    <source>
        <dbReference type="EMBL" id="GBP35220.1"/>
    </source>
</evidence>
<organism evidence="2 3">
    <name type="scientific">Eumeta variegata</name>
    <name type="common">Bagworm moth</name>
    <name type="synonym">Eumeta japonica</name>
    <dbReference type="NCBI Taxonomy" id="151549"/>
    <lineage>
        <taxon>Eukaryota</taxon>
        <taxon>Metazoa</taxon>
        <taxon>Ecdysozoa</taxon>
        <taxon>Arthropoda</taxon>
        <taxon>Hexapoda</taxon>
        <taxon>Insecta</taxon>
        <taxon>Pterygota</taxon>
        <taxon>Neoptera</taxon>
        <taxon>Endopterygota</taxon>
        <taxon>Lepidoptera</taxon>
        <taxon>Glossata</taxon>
        <taxon>Ditrysia</taxon>
        <taxon>Tineoidea</taxon>
        <taxon>Psychidae</taxon>
        <taxon>Oiketicinae</taxon>
        <taxon>Eumeta</taxon>
    </lineage>
</organism>
<feature type="region of interest" description="Disordered" evidence="1">
    <location>
        <begin position="27"/>
        <end position="53"/>
    </location>
</feature>
<comment type="caution">
    <text evidence="2">The sequence shown here is derived from an EMBL/GenBank/DDBJ whole genome shotgun (WGS) entry which is preliminary data.</text>
</comment>
<reference evidence="2 3" key="1">
    <citation type="journal article" date="2019" name="Commun. Biol.">
        <title>The bagworm genome reveals a unique fibroin gene that provides high tensile strength.</title>
        <authorList>
            <person name="Kono N."/>
            <person name="Nakamura H."/>
            <person name="Ohtoshi R."/>
            <person name="Tomita M."/>
            <person name="Numata K."/>
            <person name="Arakawa K."/>
        </authorList>
    </citation>
    <scope>NUCLEOTIDE SEQUENCE [LARGE SCALE GENOMIC DNA]</scope>
</reference>
<evidence type="ECO:0000256" key="1">
    <source>
        <dbReference type="SAM" id="MobiDB-lite"/>
    </source>
</evidence>
<dbReference type="AlphaFoldDB" id="A0A4C1V9J5"/>
<protein>
    <submittedName>
        <fullName evidence="2">Uncharacterized protein</fullName>
    </submittedName>
</protein>
<sequence>MGERAIAGVDIIDIKHPVSYKRISRFLISTPPPPKPSLTSRRGAGAGSGPARAKSFSHYTIPTYNSCRLDKSLGTYKQTVTSTRVSGVLKLSTDALPTNSPDARHVLSDTSKIKDRTFKASTPPLCESEGC</sequence>
<name>A0A4C1V9J5_EUMVA</name>